<dbReference type="Proteomes" id="UP000680206">
    <property type="component" value="Unassembled WGS sequence"/>
</dbReference>
<keyword evidence="1" id="KW-0472">Membrane</keyword>
<accession>A0ABS3RSF9</accession>
<dbReference type="SUPFAM" id="SSF51004">
    <property type="entry name" value="C-terminal (heme d1) domain of cytochrome cd1-nitrite reductase"/>
    <property type="match status" value="1"/>
</dbReference>
<gene>
    <name evidence="2" type="ORF">J4709_19165</name>
</gene>
<keyword evidence="3" id="KW-1185">Reference proteome</keyword>
<reference evidence="2 3" key="1">
    <citation type="submission" date="2021-03" db="EMBL/GenBank/DDBJ databases">
        <title>Actinomadura violae sp. nov., isolated from lichen in Thailand.</title>
        <authorList>
            <person name="Kanchanasin P."/>
            <person name="Saeng-In P."/>
            <person name="Phongsopitanun W."/>
            <person name="Yuki M."/>
            <person name="Kudo T."/>
            <person name="Ohkuma M."/>
            <person name="Tanasupawat S."/>
        </authorList>
    </citation>
    <scope>NUCLEOTIDE SEQUENCE [LARGE SCALE GENOMIC DNA]</scope>
    <source>
        <strain evidence="2 3">LCR2-06</strain>
    </source>
</reference>
<evidence type="ECO:0008006" key="4">
    <source>
        <dbReference type="Google" id="ProtNLM"/>
    </source>
</evidence>
<dbReference type="Gene3D" id="2.130.10.10">
    <property type="entry name" value="YVTN repeat-like/Quinoprotein amine dehydrogenase"/>
    <property type="match status" value="2"/>
</dbReference>
<keyword evidence="1" id="KW-0812">Transmembrane</keyword>
<evidence type="ECO:0000313" key="3">
    <source>
        <dbReference type="Proteomes" id="UP000680206"/>
    </source>
</evidence>
<feature type="transmembrane region" description="Helical" evidence="1">
    <location>
        <begin position="345"/>
        <end position="365"/>
    </location>
</feature>
<dbReference type="SUPFAM" id="SSF82171">
    <property type="entry name" value="DPP6 N-terminal domain-like"/>
    <property type="match status" value="1"/>
</dbReference>
<dbReference type="InterPro" id="IPR015943">
    <property type="entry name" value="WD40/YVTN_repeat-like_dom_sf"/>
</dbReference>
<dbReference type="RefSeq" id="WP_208242581.1">
    <property type="nucleotide sequence ID" value="NZ_JAGEPF010000011.1"/>
</dbReference>
<dbReference type="InterPro" id="IPR011048">
    <property type="entry name" value="Haem_d1_sf"/>
</dbReference>
<evidence type="ECO:0000313" key="2">
    <source>
        <dbReference type="EMBL" id="MBO2459701.1"/>
    </source>
</evidence>
<dbReference type="EMBL" id="JAGEPF010000011">
    <property type="protein sequence ID" value="MBO2459701.1"/>
    <property type="molecule type" value="Genomic_DNA"/>
</dbReference>
<comment type="caution">
    <text evidence="2">The sequence shown here is derived from an EMBL/GenBank/DDBJ whole genome shotgun (WGS) entry which is preliminary data.</text>
</comment>
<evidence type="ECO:0000256" key="1">
    <source>
        <dbReference type="SAM" id="Phobius"/>
    </source>
</evidence>
<protein>
    <recommendedName>
        <fullName evidence="4">WD40 repeat domain-containing protein</fullName>
    </recommendedName>
</protein>
<sequence>MQVTEREPEELTRIVEQWRTSGGKGRSRKLETADKIAEVFVRGKWLLDAARRAAGDDVDVLARLREGEFAEAVQGKLYASGAPYPFLARRLRAFLYAAETVRHRWHGRDADAERCLETALAEWAGADRTPAPVARAQVLDLVDLLAAAPDGPAPRTVQMSVPVRGRAGYEPVTLVAEAVDLPEGRPPCAWPCPKEMAFTEIDPLTCGEAAAVTVSPPDGPVAGVRWRLVAASGKGRDTVPRTPLAAPLAVLADALATGTRLDPALTVVARLDGGDRLFPVEDDEGLARFAEENGKRLILGREQAPEPRPVRARVMRLGVRAPQRLPAPDVATALRLARRRPSRRLRWATVGVVVALLAVAGGYALHSRGDSGKEAERQADLRSARGIAGEVAGHATAEPGTALLRALAAQRISSGSGGARSALLNAVYGDFRLRELLRGAPSPLRSLVMAADGRTVAAAGGTAEVAVWSLVAGAPQVPRKVATAGAVTALALAPDGRTLAYAGRSAGVRTVALAPAGRSGALPLPGRGATVRALSFSTNGKDLAAATGDGSLLWPGAAQKPPVRFAEGADVAALAFAPKGGALAQITAGGEASFWQRSGKAAERTGAIDLQSPGTGIVYDQDGKAAFAMTANGFISPLDARTGKRLRKPVFAAEGSRPLPVTDGTLWLAGEKGLVPVRTAGLLLDGEVSAAAPVVGEGAPVQGAAAVSGDGGTTVTPAGPGALAVHGQADRRMFKQWVAGASGVAVLPDSGKMLLLTGLFGKRAWLTVYDPSTGRADAEVSYPSKYSLSPGVLSARSKSAALVTADGHVLVWRWDGGRRLERIGDLRPPPGPAVRPKAALDEDRGRLYVSWADRLVTYAYDGTAPPREVSERTLADPLACLAVDAQRARVVGCTRTGMIMWPLDRGGRAGRPVPLGSHPAVLAVVVQDGTVVAAGPGGDVFAYDVRDRQVKERALPGESMYVGTLTAVGNDAVLSARTGYIDVIDVRSAERLLRVRYPEPADPPLATWQDTGGLHFALGFAAMQLDMVLDAKALAARACRMGGWRGVSPTVGDAVPDAPQRLRDRPLCPMGG</sequence>
<proteinExistence type="predicted"/>
<name>A0ABS3RSF9_9ACTN</name>
<organism evidence="2 3">
    <name type="scientific">Actinomadura violacea</name>
    <dbReference type="NCBI Taxonomy" id="2819934"/>
    <lineage>
        <taxon>Bacteria</taxon>
        <taxon>Bacillati</taxon>
        <taxon>Actinomycetota</taxon>
        <taxon>Actinomycetes</taxon>
        <taxon>Streptosporangiales</taxon>
        <taxon>Thermomonosporaceae</taxon>
        <taxon>Actinomadura</taxon>
    </lineage>
</organism>
<keyword evidence="1" id="KW-1133">Transmembrane helix</keyword>